<feature type="domain" description="ATP phosphoribosyltransferase catalytic" evidence="17">
    <location>
        <begin position="56"/>
        <end position="212"/>
    </location>
</feature>
<keyword evidence="8 16" id="KW-0963">Cytoplasm</keyword>
<keyword evidence="11 16" id="KW-0808">Transferase</keyword>
<gene>
    <name evidence="16" type="primary">hisG</name>
    <name evidence="18" type="ORF">SAMN06295912_11171</name>
</gene>
<dbReference type="AlphaFoldDB" id="A0A239GAX6"/>
<evidence type="ECO:0000256" key="1">
    <source>
        <dbReference type="ARBA" id="ARBA00000915"/>
    </source>
</evidence>
<evidence type="ECO:0000256" key="6">
    <source>
        <dbReference type="ARBA" id="ARBA00011946"/>
    </source>
</evidence>
<sequence length="223" mass="24018">MAEPIIIAIPKGRILVETLPMLARVGIVPEAAFSDEDSRALRFATNDPNIGLIRVRAFDVATFVAHGAAQIGIVGSDVLDEFDYSEIYAPVDLGIGRCRLSVAEPVEMAAEDDPREWSHVRVATKYPELTRRHFAARGVQAECVKLNGAMEIAPVLGLASRIVDLVSSGRTLKENGLVEVETICEVSARLIVNRAAFKTRAAEIAPLVEAFRALVAEGAKDAA</sequence>
<evidence type="ECO:0000256" key="7">
    <source>
        <dbReference type="ARBA" id="ARBA00020998"/>
    </source>
</evidence>
<name>A0A239GAX6_9SPHN</name>
<evidence type="ECO:0000256" key="9">
    <source>
        <dbReference type="ARBA" id="ARBA00022605"/>
    </source>
</evidence>
<evidence type="ECO:0000256" key="4">
    <source>
        <dbReference type="ARBA" id="ARBA00009489"/>
    </source>
</evidence>
<dbReference type="Pfam" id="PF01634">
    <property type="entry name" value="HisG"/>
    <property type="match status" value="1"/>
</dbReference>
<dbReference type="InterPro" id="IPR013820">
    <property type="entry name" value="ATP_PRibTrfase_cat"/>
</dbReference>
<dbReference type="UniPathway" id="UPA00031">
    <property type="reaction ID" value="UER00006"/>
</dbReference>
<dbReference type="PANTHER" id="PTHR21403:SF8">
    <property type="entry name" value="ATP PHOSPHORIBOSYLTRANSFERASE"/>
    <property type="match status" value="1"/>
</dbReference>
<keyword evidence="9 16" id="KW-0028">Amino-acid biosynthesis</keyword>
<dbReference type="OrthoDB" id="9806435at2"/>
<dbReference type="CDD" id="cd13595">
    <property type="entry name" value="PBP2_HisGs"/>
    <property type="match status" value="1"/>
</dbReference>
<keyword evidence="12 16" id="KW-0547">Nucleotide-binding</keyword>
<dbReference type="EMBL" id="FZOS01000011">
    <property type="protein sequence ID" value="SNS65194.1"/>
    <property type="molecule type" value="Genomic_DNA"/>
</dbReference>
<accession>A0A239GAX6</accession>
<dbReference type="NCBIfam" id="TIGR00070">
    <property type="entry name" value="hisG"/>
    <property type="match status" value="1"/>
</dbReference>
<protein>
    <recommendedName>
        <fullName evidence="7 16">ATP phosphoribosyltransferase</fullName>
        <shortName evidence="16">ATP-PRT</shortName>
        <shortName evidence="16">ATP-PRTase</shortName>
        <ecNumber evidence="6 16">2.4.2.17</ecNumber>
    </recommendedName>
</protein>
<evidence type="ECO:0000256" key="11">
    <source>
        <dbReference type="ARBA" id="ARBA00022679"/>
    </source>
</evidence>
<comment type="similarity">
    <text evidence="4 16">Belongs to the ATP phosphoribosyltransferase family. Short subfamily.</text>
</comment>
<evidence type="ECO:0000256" key="3">
    <source>
        <dbReference type="ARBA" id="ARBA00004667"/>
    </source>
</evidence>
<dbReference type="Gene3D" id="3.40.190.10">
    <property type="entry name" value="Periplasmic binding protein-like II"/>
    <property type="match status" value="2"/>
</dbReference>
<evidence type="ECO:0000256" key="10">
    <source>
        <dbReference type="ARBA" id="ARBA00022676"/>
    </source>
</evidence>
<dbReference type="HAMAP" id="MF_01018">
    <property type="entry name" value="HisG_Short"/>
    <property type="match status" value="1"/>
</dbReference>
<keyword evidence="10 16" id="KW-0328">Glycosyltransferase</keyword>
<evidence type="ECO:0000256" key="15">
    <source>
        <dbReference type="ARBA" id="ARBA00024861"/>
    </source>
</evidence>
<dbReference type="PROSITE" id="PS01316">
    <property type="entry name" value="ATP_P_PHORIBOSYLTR"/>
    <property type="match status" value="1"/>
</dbReference>
<comment type="subunit">
    <text evidence="5 16">Heteromultimer composed of HisG and HisZ subunits.</text>
</comment>
<evidence type="ECO:0000313" key="18">
    <source>
        <dbReference type="EMBL" id="SNS65194.1"/>
    </source>
</evidence>
<dbReference type="RefSeq" id="WP_089219860.1">
    <property type="nucleotide sequence ID" value="NZ_FZOS01000011.1"/>
</dbReference>
<dbReference type="Proteomes" id="UP000198281">
    <property type="component" value="Unassembled WGS sequence"/>
</dbReference>
<evidence type="ECO:0000256" key="5">
    <source>
        <dbReference type="ARBA" id="ARBA00011496"/>
    </source>
</evidence>
<evidence type="ECO:0000313" key="19">
    <source>
        <dbReference type="Proteomes" id="UP000198281"/>
    </source>
</evidence>
<dbReference type="InterPro" id="IPR001348">
    <property type="entry name" value="ATP_PRibTrfase_HisG"/>
</dbReference>
<dbReference type="EC" id="2.4.2.17" evidence="6 16"/>
<comment type="subcellular location">
    <subcellularLocation>
        <location evidence="2 16">Cytoplasm</location>
    </subcellularLocation>
</comment>
<dbReference type="GO" id="GO:0005737">
    <property type="term" value="C:cytoplasm"/>
    <property type="evidence" value="ECO:0007669"/>
    <property type="project" value="UniProtKB-SubCell"/>
</dbReference>
<dbReference type="SUPFAM" id="SSF53850">
    <property type="entry name" value="Periplasmic binding protein-like II"/>
    <property type="match status" value="1"/>
</dbReference>
<keyword evidence="14 16" id="KW-0368">Histidine biosynthesis</keyword>
<comment type="function">
    <text evidence="15 16">Catalyzes the condensation of ATP and 5-phosphoribose 1-diphosphate to form N'-(5'-phosphoribosyl)-ATP (PR-ATP). Has a crucial role in the pathway because the rate of histidine biosynthesis seems to be controlled primarily by regulation of HisG enzymatic activity.</text>
</comment>
<evidence type="ECO:0000256" key="12">
    <source>
        <dbReference type="ARBA" id="ARBA00022741"/>
    </source>
</evidence>
<comment type="domain">
    <text evidence="16">Lacks the C-terminal regulatory region which is replaced by HisZ.</text>
</comment>
<evidence type="ECO:0000256" key="13">
    <source>
        <dbReference type="ARBA" id="ARBA00022840"/>
    </source>
</evidence>
<dbReference type="InterPro" id="IPR024893">
    <property type="entry name" value="ATP_PRibTrfase_HisG_short"/>
</dbReference>
<comment type="catalytic activity">
    <reaction evidence="1 16">
        <text>1-(5-phospho-beta-D-ribosyl)-ATP + diphosphate = 5-phospho-alpha-D-ribose 1-diphosphate + ATP</text>
        <dbReference type="Rhea" id="RHEA:18473"/>
        <dbReference type="ChEBI" id="CHEBI:30616"/>
        <dbReference type="ChEBI" id="CHEBI:33019"/>
        <dbReference type="ChEBI" id="CHEBI:58017"/>
        <dbReference type="ChEBI" id="CHEBI:73183"/>
        <dbReference type="EC" id="2.4.2.17"/>
    </reaction>
</comment>
<dbReference type="GO" id="GO:0003879">
    <property type="term" value="F:ATP phosphoribosyltransferase activity"/>
    <property type="evidence" value="ECO:0007669"/>
    <property type="project" value="UniProtKB-UniRule"/>
</dbReference>
<keyword evidence="19" id="KW-1185">Reference proteome</keyword>
<organism evidence="18 19">
    <name type="scientific">Edaphosphingomonas laterariae</name>
    <dbReference type="NCBI Taxonomy" id="861865"/>
    <lineage>
        <taxon>Bacteria</taxon>
        <taxon>Pseudomonadati</taxon>
        <taxon>Pseudomonadota</taxon>
        <taxon>Alphaproteobacteria</taxon>
        <taxon>Sphingomonadales</taxon>
        <taxon>Rhizorhabdaceae</taxon>
        <taxon>Edaphosphingomonas</taxon>
    </lineage>
</organism>
<proteinExistence type="inferred from homology"/>
<reference evidence="19" key="1">
    <citation type="submission" date="2017-06" db="EMBL/GenBank/DDBJ databases">
        <authorList>
            <person name="Varghese N."/>
            <person name="Submissions S."/>
        </authorList>
    </citation>
    <scope>NUCLEOTIDE SEQUENCE [LARGE SCALE GENOMIC DNA]</scope>
    <source>
        <strain evidence="19">LNB2</strain>
    </source>
</reference>
<dbReference type="InterPro" id="IPR018198">
    <property type="entry name" value="ATP_PRibTrfase_CS"/>
</dbReference>
<dbReference type="GO" id="GO:0000105">
    <property type="term" value="P:L-histidine biosynthetic process"/>
    <property type="evidence" value="ECO:0007669"/>
    <property type="project" value="UniProtKB-UniRule"/>
</dbReference>
<dbReference type="GO" id="GO:0005524">
    <property type="term" value="F:ATP binding"/>
    <property type="evidence" value="ECO:0007669"/>
    <property type="project" value="UniProtKB-KW"/>
</dbReference>
<keyword evidence="13 16" id="KW-0067">ATP-binding</keyword>
<evidence type="ECO:0000256" key="2">
    <source>
        <dbReference type="ARBA" id="ARBA00004496"/>
    </source>
</evidence>
<comment type="pathway">
    <text evidence="3 16">Amino-acid biosynthesis; L-histidine biosynthesis; L-histidine from 5-phospho-alpha-D-ribose 1-diphosphate: step 1/9.</text>
</comment>
<evidence type="ECO:0000259" key="17">
    <source>
        <dbReference type="Pfam" id="PF01634"/>
    </source>
</evidence>
<evidence type="ECO:0000256" key="8">
    <source>
        <dbReference type="ARBA" id="ARBA00022490"/>
    </source>
</evidence>
<evidence type="ECO:0000256" key="16">
    <source>
        <dbReference type="HAMAP-Rule" id="MF_01018"/>
    </source>
</evidence>
<evidence type="ECO:0000256" key="14">
    <source>
        <dbReference type="ARBA" id="ARBA00023102"/>
    </source>
</evidence>
<dbReference type="PANTHER" id="PTHR21403">
    <property type="entry name" value="ATP PHOSPHORIBOSYLTRANSFERASE ATP-PRTASE"/>
    <property type="match status" value="1"/>
</dbReference>
<dbReference type="FunFam" id="3.40.190.10:FF:000008">
    <property type="entry name" value="ATP phosphoribosyltransferase"/>
    <property type="match status" value="1"/>
</dbReference>